<dbReference type="CDD" id="cd05259">
    <property type="entry name" value="PCBER_SDR_a"/>
    <property type="match status" value="1"/>
</dbReference>
<dbReference type="SUPFAM" id="SSF51735">
    <property type="entry name" value="NAD(P)-binding Rossmann-fold domains"/>
    <property type="match status" value="1"/>
</dbReference>
<evidence type="ECO:0000256" key="3">
    <source>
        <dbReference type="ARBA" id="ARBA00023002"/>
    </source>
</evidence>
<reference evidence="5" key="2">
    <citation type="submission" date="2011-09" db="EMBL/GenBank/DDBJ databases">
        <title>Comparative transcriptome analysis of compression and opposite wood formation in maritime pine by suppression subtractive hybridization coupled with microarray.</title>
        <authorList>
            <person name="Pacheco-Villalobos D."/>
            <person name="Diaz-Moreno S.M."/>
            <person name="Canas R.A."/>
            <person name="Said E.-.S."/>
            <person name="Osuna D."/>
            <person name="Van Kerckhoven S.H.E."/>
            <person name="Bautista R."/>
            <person name="Claros M.G."/>
            <person name="Canovas F.M."/>
            <person name="Canton F.R."/>
        </authorList>
    </citation>
    <scope>NUCLEOTIDE SEQUENCE</scope>
    <source>
        <tissue evidence="5">Differentiating xylem</tissue>
    </source>
</reference>
<dbReference type="Pfam" id="PF05368">
    <property type="entry name" value="NmrA"/>
    <property type="match status" value="1"/>
</dbReference>
<keyword evidence="2" id="KW-0521">NADP</keyword>
<evidence type="ECO:0000256" key="1">
    <source>
        <dbReference type="ARBA" id="ARBA00005725"/>
    </source>
</evidence>
<protein>
    <submittedName>
        <fullName evidence="5">Pinoresinol-lariciresinol reductase</fullName>
    </submittedName>
</protein>
<dbReference type="AlphaFoldDB" id="G3C8Z8"/>
<proteinExistence type="evidence at transcript level"/>
<dbReference type="PANTHER" id="PTHR43349">
    <property type="entry name" value="PINORESINOL REDUCTASE-RELATED"/>
    <property type="match status" value="1"/>
</dbReference>
<dbReference type="GO" id="GO:0009807">
    <property type="term" value="P:lignan biosynthetic process"/>
    <property type="evidence" value="ECO:0007669"/>
    <property type="project" value="UniProtKB-ARBA"/>
</dbReference>
<dbReference type="GO" id="GO:0010283">
    <property type="term" value="F:pinoresinol reductase activity"/>
    <property type="evidence" value="ECO:0007669"/>
    <property type="project" value="UniProtKB-ARBA"/>
</dbReference>
<sequence length="312" mass="35330">MGKPSRVLIVGGTGYMGKRMVMASLALGHPTFVLVRPDQVASNIHKAQLVISFKQAGAHLIQGSVDDHESIVNALKQVDVVVSTIAESHILEQLKLIKAIKEVGTIKRFLPSEFGMDVDRMHHVMEPGNLLFEQKRQVRRATEAARIPYTYVSANCFAGYFLAGLAQYGRFIPPTDKVFIYGEGTRIVIWVYEDDAATYALKTVDDPKTVNKTVYIRPPKNILSQREVVEIWEKLCGKVLHKMPISEEDWLAPMEDESTSVQRKVEMAIFYHIFYRGELANFELNQSNQLEAATLYPDVEYTSVERYLSRFA</sequence>
<keyword evidence="3" id="KW-0560">Oxidoreductase</keyword>
<dbReference type="EMBL" id="HE574558">
    <property type="protein sequence ID" value="CCC55424.1"/>
    <property type="molecule type" value="mRNA"/>
</dbReference>
<dbReference type="InterPro" id="IPR008030">
    <property type="entry name" value="NmrA-like"/>
</dbReference>
<gene>
    <name evidence="5" type="primary">plr</name>
</gene>
<name>G3C8Z8_PINPS</name>
<dbReference type="InterPro" id="IPR050608">
    <property type="entry name" value="NmrA-type/Isoflavone_red_sf"/>
</dbReference>
<feature type="domain" description="NmrA-like" evidence="4">
    <location>
        <begin position="5"/>
        <end position="308"/>
    </location>
</feature>
<organism evidence="5">
    <name type="scientific">Pinus pinaster</name>
    <name type="common">Maritime pine</name>
    <dbReference type="NCBI Taxonomy" id="71647"/>
    <lineage>
        <taxon>Eukaryota</taxon>
        <taxon>Viridiplantae</taxon>
        <taxon>Streptophyta</taxon>
        <taxon>Embryophyta</taxon>
        <taxon>Tracheophyta</taxon>
        <taxon>Spermatophyta</taxon>
        <taxon>Pinopsida</taxon>
        <taxon>Pinidae</taxon>
        <taxon>Conifers I</taxon>
        <taxon>Pinales</taxon>
        <taxon>Pinaceae</taxon>
        <taxon>Pinus</taxon>
        <taxon>Pinus subgen. Pinus</taxon>
    </lineage>
</organism>
<dbReference type="Gene3D" id="3.90.25.10">
    <property type="entry name" value="UDP-galactose 4-epimerase, domain 1"/>
    <property type="match status" value="1"/>
</dbReference>
<reference evidence="5" key="1">
    <citation type="submission" date="2011-07" db="EMBL/GenBank/DDBJ databases">
        <authorList>
            <person name="Canton F."/>
        </authorList>
    </citation>
    <scope>NUCLEOTIDE SEQUENCE</scope>
    <source>
        <tissue evidence="5">Differentiating xylem</tissue>
    </source>
</reference>
<dbReference type="InterPro" id="IPR036291">
    <property type="entry name" value="NAD(P)-bd_dom_sf"/>
</dbReference>
<dbReference type="Gene3D" id="3.40.50.720">
    <property type="entry name" value="NAD(P)-binding Rossmann-like Domain"/>
    <property type="match status" value="1"/>
</dbReference>
<evidence type="ECO:0000259" key="4">
    <source>
        <dbReference type="Pfam" id="PF05368"/>
    </source>
</evidence>
<accession>G3C8Z8</accession>
<dbReference type="PANTHER" id="PTHR43349:SF4">
    <property type="entry name" value="PINORESINOL REDUCTASE 1-RELATED"/>
    <property type="match status" value="1"/>
</dbReference>
<evidence type="ECO:0000256" key="2">
    <source>
        <dbReference type="ARBA" id="ARBA00022857"/>
    </source>
</evidence>
<comment type="similarity">
    <text evidence="1">Belongs to the NmrA-type oxidoreductase family. Isoflavone reductase subfamily.</text>
</comment>
<dbReference type="InterPro" id="IPR045312">
    <property type="entry name" value="PCBER-like"/>
</dbReference>
<evidence type="ECO:0000313" key="5">
    <source>
        <dbReference type="EMBL" id="CCC55424.1"/>
    </source>
</evidence>